<sequence length="104" mass="11590">MKTQLIIFLALCGVAFSFNHNPILNVTPSQLKVLIDAQKGCILYDQPCDSMGKMMKSHLPVLSKFCNVNGCSPSLPLPLKQFFDKVQIAAPQEWQAVLRKYAAH</sequence>
<keyword evidence="3" id="KW-1185">Reference proteome</keyword>
<organism evidence="2 3">
    <name type="scientific">Microctonus aethiopoides</name>
    <dbReference type="NCBI Taxonomy" id="144406"/>
    <lineage>
        <taxon>Eukaryota</taxon>
        <taxon>Metazoa</taxon>
        <taxon>Ecdysozoa</taxon>
        <taxon>Arthropoda</taxon>
        <taxon>Hexapoda</taxon>
        <taxon>Insecta</taxon>
        <taxon>Pterygota</taxon>
        <taxon>Neoptera</taxon>
        <taxon>Endopterygota</taxon>
        <taxon>Hymenoptera</taxon>
        <taxon>Apocrita</taxon>
        <taxon>Ichneumonoidea</taxon>
        <taxon>Braconidae</taxon>
        <taxon>Euphorinae</taxon>
        <taxon>Microctonus</taxon>
    </lineage>
</organism>
<dbReference type="AlphaFoldDB" id="A0AA39F6J8"/>
<dbReference type="SUPFAM" id="SSF100910">
    <property type="entry name" value="Chemosensory protein Csp2"/>
    <property type="match status" value="1"/>
</dbReference>
<feature type="signal peptide" evidence="1">
    <location>
        <begin position="1"/>
        <end position="17"/>
    </location>
</feature>
<dbReference type="InterPro" id="IPR036682">
    <property type="entry name" value="OS_D_A10/PebIII_sf"/>
</dbReference>
<reference evidence="2" key="2">
    <citation type="submission" date="2023-03" db="EMBL/GenBank/DDBJ databases">
        <authorList>
            <person name="Inwood S.N."/>
            <person name="Skelly J.G."/>
            <person name="Guhlin J."/>
            <person name="Harrop T.W.R."/>
            <person name="Goldson S.G."/>
            <person name="Dearden P.K."/>
        </authorList>
    </citation>
    <scope>NUCLEOTIDE SEQUENCE</scope>
    <source>
        <strain evidence="2">Irish</strain>
        <tissue evidence="2">Whole body</tissue>
    </source>
</reference>
<evidence type="ECO:0000313" key="3">
    <source>
        <dbReference type="Proteomes" id="UP001168990"/>
    </source>
</evidence>
<dbReference type="EMBL" id="JAQQBS010001422">
    <property type="protein sequence ID" value="KAK0163877.1"/>
    <property type="molecule type" value="Genomic_DNA"/>
</dbReference>
<feature type="chain" id="PRO_5041301932" evidence="1">
    <location>
        <begin position="18"/>
        <end position="104"/>
    </location>
</feature>
<dbReference type="Proteomes" id="UP001168990">
    <property type="component" value="Unassembled WGS sequence"/>
</dbReference>
<reference evidence="2" key="1">
    <citation type="journal article" date="2023" name="bioRxiv">
        <title>Scaffold-level genome assemblies of two parasitoid biocontrol wasps reveal the parthenogenesis mechanism and an associated novel virus.</title>
        <authorList>
            <person name="Inwood S."/>
            <person name="Skelly J."/>
            <person name="Guhlin J."/>
            <person name="Harrop T."/>
            <person name="Goldson S."/>
            <person name="Dearden P."/>
        </authorList>
    </citation>
    <scope>NUCLEOTIDE SEQUENCE</scope>
    <source>
        <strain evidence="2">Irish</strain>
        <tissue evidence="2">Whole body</tissue>
    </source>
</reference>
<dbReference type="Gene3D" id="1.10.2080.10">
    <property type="entry name" value="Insect odorant-binding protein A10/Ejaculatory bulb-specific protein 3"/>
    <property type="match status" value="1"/>
</dbReference>
<proteinExistence type="predicted"/>
<comment type="caution">
    <text evidence="2">The sequence shown here is derived from an EMBL/GenBank/DDBJ whole genome shotgun (WGS) entry which is preliminary data.</text>
</comment>
<gene>
    <name evidence="2" type="ORF">PV328_002563</name>
</gene>
<protein>
    <submittedName>
        <fullName evidence="2">Uncharacterized protein</fullName>
    </submittedName>
</protein>
<accession>A0AA39F6J8</accession>
<evidence type="ECO:0000313" key="2">
    <source>
        <dbReference type="EMBL" id="KAK0163877.1"/>
    </source>
</evidence>
<keyword evidence="1" id="KW-0732">Signal</keyword>
<evidence type="ECO:0000256" key="1">
    <source>
        <dbReference type="SAM" id="SignalP"/>
    </source>
</evidence>
<name>A0AA39F6J8_9HYME</name>